<reference evidence="2 3" key="1">
    <citation type="submission" date="2018-03" db="EMBL/GenBank/DDBJ databases">
        <title>Genomic Encyclopedia of Archaeal and Bacterial Type Strains, Phase II (KMG-II): from individual species to whole genera.</title>
        <authorList>
            <person name="Goeker M."/>
        </authorList>
    </citation>
    <scope>NUCLEOTIDE SEQUENCE [LARGE SCALE GENOMIC DNA]</scope>
    <source>
        <strain evidence="2 3">DSM 45601</strain>
    </source>
</reference>
<sequence length="283" mass="32263">MSSTSAHQAREKFGARLREIRKGAGLTGQALARHTGWHLSKISRIEHGKQNITEDDVRIWCQYCDAQEQMPDLIATVRHLDAMWMEWRRSLQTGTHRRQYRSIALYDSTTHFRVWEPFLIWGTLQTAEYAGVVLSNAVRFYELPDDVDEGVAARMERQQYLYRGHRRFSALISERALYTNIGGSDVMVGQLDRLLAVMSLPRLSLGIVPAAAPHRLTVEHGFVMFDDRMVMAETLSAEMTITQPREIALYARAHAIYAEMAVYGGAAKQLISQALADWTSRKH</sequence>
<accession>A0A2T0PZ15</accession>
<evidence type="ECO:0000313" key="3">
    <source>
        <dbReference type="Proteomes" id="UP000237846"/>
    </source>
</evidence>
<feature type="domain" description="HTH cro/C1-type" evidence="1">
    <location>
        <begin position="17"/>
        <end position="73"/>
    </location>
</feature>
<dbReference type="Pfam" id="PF19054">
    <property type="entry name" value="DUF5753"/>
    <property type="match status" value="1"/>
</dbReference>
<dbReference type="OrthoDB" id="4966777at2"/>
<dbReference type="Pfam" id="PF13560">
    <property type="entry name" value="HTH_31"/>
    <property type="match status" value="1"/>
</dbReference>
<name>A0A2T0PZ15_9ACTN</name>
<dbReference type="Gene3D" id="1.10.260.40">
    <property type="entry name" value="lambda repressor-like DNA-binding domains"/>
    <property type="match status" value="1"/>
</dbReference>
<evidence type="ECO:0000259" key="1">
    <source>
        <dbReference type="PROSITE" id="PS50943"/>
    </source>
</evidence>
<dbReference type="RefSeq" id="WP_106250072.1">
    <property type="nucleotide sequence ID" value="NZ_PVZC01000007.1"/>
</dbReference>
<dbReference type="InterPro" id="IPR001387">
    <property type="entry name" value="Cro/C1-type_HTH"/>
</dbReference>
<proteinExistence type="predicted"/>
<organism evidence="2 3">
    <name type="scientific">Allonocardiopsis opalescens</name>
    <dbReference type="NCBI Taxonomy" id="1144618"/>
    <lineage>
        <taxon>Bacteria</taxon>
        <taxon>Bacillati</taxon>
        <taxon>Actinomycetota</taxon>
        <taxon>Actinomycetes</taxon>
        <taxon>Streptosporangiales</taxon>
        <taxon>Allonocardiopsis</taxon>
    </lineage>
</organism>
<dbReference type="EMBL" id="PVZC01000007">
    <property type="protein sequence ID" value="PRX96679.1"/>
    <property type="molecule type" value="Genomic_DNA"/>
</dbReference>
<keyword evidence="3" id="KW-1185">Reference proteome</keyword>
<dbReference type="Proteomes" id="UP000237846">
    <property type="component" value="Unassembled WGS sequence"/>
</dbReference>
<comment type="caution">
    <text evidence="2">The sequence shown here is derived from an EMBL/GenBank/DDBJ whole genome shotgun (WGS) entry which is preliminary data.</text>
</comment>
<dbReference type="CDD" id="cd00093">
    <property type="entry name" value="HTH_XRE"/>
    <property type="match status" value="1"/>
</dbReference>
<dbReference type="SUPFAM" id="SSF47413">
    <property type="entry name" value="lambda repressor-like DNA-binding domains"/>
    <property type="match status" value="1"/>
</dbReference>
<dbReference type="GO" id="GO:0003677">
    <property type="term" value="F:DNA binding"/>
    <property type="evidence" value="ECO:0007669"/>
    <property type="project" value="InterPro"/>
</dbReference>
<evidence type="ECO:0000313" key="2">
    <source>
        <dbReference type="EMBL" id="PRX96679.1"/>
    </source>
</evidence>
<protein>
    <submittedName>
        <fullName evidence="2">Helix-turn-helix protein</fullName>
    </submittedName>
</protein>
<dbReference type="SMART" id="SM00530">
    <property type="entry name" value="HTH_XRE"/>
    <property type="match status" value="1"/>
</dbReference>
<gene>
    <name evidence="2" type="ORF">CLV72_107202</name>
</gene>
<dbReference type="AlphaFoldDB" id="A0A2T0PZ15"/>
<dbReference type="InterPro" id="IPR043917">
    <property type="entry name" value="DUF5753"/>
</dbReference>
<dbReference type="InterPro" id="IPR010982">
    <property type="entry name" value="Lambda_DNA-bd_dom_sf"/>
</dbReference>
<dbReference type="PROSITE" id="PS50943">
    <property type="entry name" value="HTH_CROC1"/>
    <property type="match status" value="1"/>
</dbReference>